<gene>
    <name evidence="8" type="ORF">THAOC_26317</name>
</gene>
<dbReference type="Gene3D" id="1.25.40.10">
    <property type="entry name" value="Tetratricopeptide repeat domain"/>
    <property type="match status" value="1"/>
</dbReference>
<evidence type="ECO:0000259" key="6">
    <source>
        <dbReference type="PROSITE" id="PS50089"/>
    </source>
</evidence>
<sequence length="503" mass="56013">GGRSETPRKDGAGGSGDLEVAVEGVSQRPSGEEEEEASEASEARQARTRGTGLRAGLRVLVELSDELELPAGSWRGGAAAEEKGASRAWKADTSMSDEPLNPMAGPKAGEDEERQETDEERLLDEIAEQKDLVDALTGNTREEFVRRALYEKKLGQLEFKYQLLVEKKCLARVLLKFQELYGDLYSEPCLICLDDTHVHASENLLEQFYCCGGFICKSCARDSRESGLGIGKCPLCRESLKNKTEAENAAQVMALAKRGVSWAQSDVGRCMIRGVRGFEKQAQTGLEWVNKAATQNSPSALHELSKIYRANTDLANLYSYGTNGFETDQDEAYFRVSVAFALDNTNQDAVVMLGSFHHLERVREPSPYLACYYVNIVACEDTTGAASYLYSLSLLRLAKHLHGNNITNGSNVLPAAFFWLRKSRDMGYKVGRETLKEWESFWQIHCANCAKKSQAGEKFKQCSKCKAQWYCSKECQVEAWRAGHKKDCKRAAILNFEDYLNAE</sequence>
<reference evidence="8 9" key="1">
    <citation type="journal article" date="2012" name="Genome Biol.">
        <title>Genome and low-iron response of an oceanic diatom adapted to chronic iron limitation.</title>
        <authorList>
            <person name="Lommer M."/>
            <person name="Specht M."/>
            <person name="Roy A.S."/>
            <person name="Kraemer L."/>
            <person name="Andreson R."/>
            <person name="Gutowska M.A."/>
            <person name="Wolf J."/>
            <person name="Bergner S.V."/>
            <person name="Schilhabel M.B."/>
            <person name="Klostermeier U.C."/>
            <person name="Beiko R.G."/>
            <person name="Rosenstiel P."/>
            <person name="Hippler M."/>
            <person name="Laroche J."/>
        </authorList>
    </citation>
    <scope>NUCLEOTIDE SEQUENCE [LARGE SCALE GENOMIC DNA]</scope>
    <source>
        <strain evidence="8 9">CCMP1005</strain>
    </source>
</reference>
<feature type="domain" description="MYND-type" evidence="7">
    <location>
        <begin position="446"/>
        <end position="488"/>
    </location>
</feature>
<dbReference type="InterPro" id="IPR002893">
    <property type="entry name" value="Znf_MYND"/>
</dbReference>
<dbReference type="SUPFAM" id="SSF81901">
    <property type="entry name" value="HCP-like"/>
    <property type="match status" value="1"/>
</dbReference>
<evidence type="ECO:0000259" key="7">
    <source>
        <dbReference type="PROSITE" id="PS50865"/>
    </source>
</evidence>
<evidence type="ECO:0008006" key="10">
    <source>
        <dbReference type="Google" id="ProtNLM"/>
    </source>
</evidence>
<evidence type="ECO:0000256" key="2">
    <source>
        <dbReference type="ARBA" id="ARBA00022771"/>
    </source>
</evidence>
<feature type="domain" description="RING-type" evidence="6">
    <location>
        <begin position="189"/>
        <end position="237"/>
    </location>
</feature>
<organism evidence="8 9">
    <name type="scientific">Thalassiosira oceanica</name>
    <name type="common">Marine diatom</name>
    <dbReference type="NCBI Taxonomy" id="159749"/>
    <lineage>
        <taxon>Eukaryota</taxon>
        <taxon>Sar</taxon>
        <taxon>Stramenopiles</taxon>
        <taxon>Ochrophyta</taxon>
        <taxon>Bacillariophyta</taxon>
        <taxon>Coscinodiscophyceae</taxon>
        <taxon>Thalassiosirophycidae</taxon>
        <taxon>Thalassiosirales</taxon>
        <taxon>Thalassiosiraceae</taxon>
        <taxon>Thalassiosira</taxon>
    </lineage>
</organism>
<evidence type="ECO:0000256" key="5">
    <source>
        <dbReference type="SAM" id="MobiDB-lite"/>
    </source>
</evidence>
<feature type="compositionally biased region" description="Basic and acidic residues" evidence="5">
    <location>
        <begin position="1"/>
        <end position="11"/>
    </location>
</feature>
<keyword evidence="2 4" id="KW-0863">Zinc-finger</keyword>
<dbReference type="AlphaFoldDB" id="K0RZ94"/>
<evidence type="ECO:0000256" key="3">
    <source>
        <dbReference type="ARBA" id="ARBA00022833"/>
    </source>
</evidence>
<evidence type="ECO:0000313" key="8">
    <source>
        <dbReference type="EMBL" id="EJK54121.1"/>
    </source>
</evidence>
<feature type="region of interest" description="Disordered" evidence="5">
    <location>
        <begin position="1"/>
        <end position="55"/>
    </location>
</feature>
<keyword evidence="9" id="KW-1185">Reference proteome</keyword>
<comment type="caution">
    <text evidence="8">The sequence shown here is derived from an EMBL/GenBank/DDBJ whole genome shotgun (WGS) entry which is preliminary data.</text>
</comment>
<dbReference type="Proteomes" id="UP000266841">
    <property type="component" value="Unassembled WGS sequence"/>
</dbReference>
<accession>K0RZ94</accession>
<keyword evidence="1" id="KW-0479">Metal-binding</keyword>
<dbReference type="PROSITE" id="PS50089">
    <property type="entry name" value="ZF_RING_2"/>
    <property type="match status" value="1"/>
</dbReference>
<dbReference type="EMBL" id="AGNL01036329">
    <property type="protein sequence ID" value="EJK54121.1"/>
    <property type="molecule type" value="Genomic_DNA"/>
</dbReference>
<protein>
    <recommendedName>
        <fullName evidence="10">MYND-type domain-containing protein</fullName>
    </recommendedName>
</protein>
<feature type="compositionally biased region" description="Acidic residues" evidence="5">
    <location>
        <begin position="110"/>
        <end position="119"/>
    </location>
</feature>
<feature type="region of interest" description="Disordered" evidence="5">
    <location>
        <begin position="75"/>
        <end position="119"/>
    </location>
</feature>
<evidence type="ECO:0000313" key="9">
    <source>
        <dbReference type="Proteomes" id="UP000266841"/>
    </source>
</evidence>
<name>K0RZ94_THAOC</name>
<proteinExistence type="predicted"/>
<keyword evidence="3" id="KW-0862">Zinc</keyword>
<dbReference type="Gene3D" id="6.10.140.2220">
    <property type="match status" value="1"/>
</dbReference>
<dbReference type="SUPFAM" id="SSF57850">
    <property type="entry name" value="RING/U-box"/>
    <property type="match status" value="1"/>
</dbReference>
<dbReference type="InterPro" id="IPR011990">
    <property type="entry name" value="TPR-like_helical_dom_sf"/>
</dbReference>
<dbReference type="Pfam" id="PF01753">
    <property type="entry name" value="zf-MYND"/>
    <property type="match status" value="1"/>
</dbReference>
<evidence type="ECO:0000256" key="4">
    <source>
        <dbReference type="PROSITE-ProRule" id="PRU00134"/>
    </source>
</evidence>
<feature type="non-terminal residue" evidence="8">
    <location>
        <position position="1"/>
    </location>
</feature>
<dbReference type="PROSITE" id="PS50865">
    <property type="entry name" value="ZF_MYND_2"/>
    <property type="match status" value="1"/>
</dbReference>
<dbReference type="GO" id="GO:0008270">
    <property type="term" value="F:zinc ion binding"/>
    <property type="evidence" value="ECO:0007669"/>
    <property type="project" value="UniProtKB-KW"/>
</dbReference>
<dbReference type="SUPFAM" id="SSF144232">
    <property type="entry name" value="HIT/MYND zinc finger-like"/>
    <property type="match status" value="1"/>
</dbReference>
<evidence type="ECO:0000256" key="1">
    <source>
        <dbReference type="ARBA" id="ARBA00022723"/>
    </source>
</evidence>
<dbReference type="eggNOG" id="ENOG502QR5D">
    <property type="taxonomic scope" value="Eukaryota"/>
</dbReference>
<dbReference type="InterPro" id="IPR001841">
    <property type="entry name" value="Znf_RING"/>
</dbReference>